<keyword evidence="2" id="KW-1185">Reference proteome</keyword>
<gene>
    <name evidence="1" type="ORF">C176_19899</name>
</gene>
<evidence type="ECO:0000313" key="2">
    <source>
        <dbReference type="Proteomes" id="UP000019062"/>
    </source>
</evidence>
<evidence type="ECO:0000313" key="1">
    <source>
        <dbReference type="EMBL" id="ETT81013.1"/>
    </source>
</evidence>
<dbReference type="Proteomes" id="UP000019062">
    <property type="component" value="Unassembled WGS sequence"/>
</dbReference>
<reference evidence="1 2" key="1">
    <citation type="journal article" date="2014" name="BMC Genomics">
        <title>Genomic comparison of sporeforming bacilli isolated from milk.</title>
        <authorList>
            <person name="Moreno Switt A.I."/>
            <person name="Andrus A.D."/>
            <person name="Ranieri M.L."/>
            <person name="Orsi R.H."/>
            <person name="Ivy R."/>
            <person name="den Bakker H.C."/>
            <person name="Martin N.H."/>
            <person name="Wiedmann M."/>
            <person name="Boor K.J."/>
        </authorList>
    </citation>
    <scope>NUCLEOTIDE SEQUENCE [LARGE SCALE GENOMIC DNA]</scope>
    <source>
        <strain evidence="1 2">FSL R5-213</strain>
    </source>
</reference>
<comment type="caution">
    <text evidence="1">The sequence shown here is derived from an EMBL/GenBank/DDBJ whole genome shotgun (WGS) entry which is preliminary data.</text>
</comment>
<accession>W4EKB7</accession>
<protein>
    <submittedName>
        <fullName evidence="1">Uncharacterized protein</fullName>
    </submittedName>
</protein>
<dbReference type="RefSeq" id="WP_038190332.1">
    <property type="nucleotide sequence ID" value="NZ_ASQA01000042.1"/>
</dbReference>
<sequence>MKKNNVNIDLDELSSALPGTKNSAKIEVLAATVTIIADALSALAIVEEINEIQAEEQLNTKNQSNNNRQLKNMQKQLDFIVDQLARIERKIDRR</sequence>
<organism evidence="1 2">
    <name type="scientific">Viridibacillus arenosi FSL R5-213</name>
    <dbReference type="NCBI Taxonomy" id="1227360"/>
    <lineage>
        <taxon>Bacteria</taxon>
        <taxon>Bacillati</taxon>
        <taxon>Bacillota</taxon>
        <taxon>Bacilli</taxon>
        <taxon>Bacillales</taxon>
        <taxon>Caryophanaceae</taxon>
        <taxon>Viridibacillus</taxon>
    </lineage>
</organism>
<dbReference type="EMBL" id="ASQA01000042">
    <property type="protein sequence ID" value="ETT81013.1"/>
    <property type="molecule type" value="Genomic_DNA"/>
</dbReference>
<dbReference type="AlphaFoldDB" id="W4EKB7"/>
<name>W4EKB7_9BACL</name>
<proteinExistence type="predicted"/>